<dbReference type="PIRSF" id="PIRSF002741">
    <property type="entry name" value="MppA"/>
    <property type="match status" value="1"/>
</dbReference>
<evidence type="ECO:0000256" key="4">
    <source>
        <dbReference type="ARBA" id="ARBA00022729"/>
    </source>
</evidence>
<dbReference type="GO" id="GO:0015833">
    <property type="term" value="P:peptide transport"/>
    <property type="evidence" value="ECO:0007669"/>
    <property type="project" value="TreeGrafter"/>
</dbReference>
<evidence type="ECO:0000256" key="1">
    <source>
        <dbReference type="ARBA" id="ARBA00004418"/>
    </source>
</evidence>
<keyword evidence="3" id="KW-0813">Transport</keyword>
<comment type="similarity">
    <text evidence="2">Belongs to the bacterial solute-binding protein 5 family.</text>
</comment>
<dbReference type="SUPFAM" id="SSF53850">
    <property type="entry name" value="Periplasmic binding protein-like II"/>
    <property type="match status" value="1"/>
</dbReference>
<evidence type="ECO:0000256" key="2">
    <source>
        <dbReference type="ARBA" id="ARBA00005695"/>
    </source>
</evidence>
<dbReference type="RefSeq" id="WP_007534323.1">
    <property type="nucleotide sequence ID" value="NZ_HF536772.1"/>
</dbReference>
<dbReference type="InterPro" id="IPR006311">
    <property type="entry name" value="TAT_signal"/>
</dbReference>
<dbReference type="PANTHER" id="PTHR30290">
    <property type="entry name" value="PERIPLASMIC BINDING COMPONENT OF ABC TRANSPORTER"/>
    <property type="match status" value="1"/>
</dbReference>
<evidence type="ECO:0000313" key="8">
    <source>
        <dbReference type="EMBL" id="CCM76738.1"/>
    </source>
</evidence>
<dbReference type="Gene3D" id="3.10.105.10">
    <property type="entry name" value="Dipeptide-binding Protein, Domain 3"/>
    <property type="match status" value="1"/>
</dbReference>
<dbReference type="InterPro" id="IPR039424">
    <property type="entry name" value="SBP_5"/>
</dbReference>
<dbReference type="EMBL" id="CANI01000025">
    <property type="protein sequence ID" value="CCM76738.1"/>
    <property type="molecule type" value="Genomic_DNA"/>
</dbReference>
<dbReference type="PROSITE" id="PS51318">
    <property type="entry name" value="TAT"/>
    <property type="match status" value="1"/>
</dbReference>
<dbReference type="InterPro" id="IPR000914">
    <property type="entry name" value="SBP_5_dom"/>
</dbReference>
<feature type="signal peptide" evidence="6">
    <location>
        <begin position="1"/>
        <end position="30"/>
    </location>
</feature>
<evidence type="ECO:0000313" key="9">
    <source>
        <dbReference type="Proteomes" id="UP000009319"/>
    </source>
</evidence>
<dbReference type="GO" id="GO:1904680">
    <property type="term" value="F:peptide transmembrane transporter activity"/>
    <property type="evidence" value="ECO:0007669"/>
    <property type="project" value="TreeGrafter"/>
</dbReference>
<dbReference type="AlphaFoldDB" id="K0PSD1"/>
<evidence type="ECO:0000259" key="7">
    <source>
        <dbReference type="Pfam" id="PF00496"/>
    </source>
</evidence>
<sequence length="517" mass="57056">MSQNSMTRRGLLQATAAAALISAMPSRSHAQSSPKRGGMLRIGHSGGATSDSIDPATYAAGPVVTAMLGGVCNNLAEVDAAGKIVPELAESMEPSPDAKVWTFKLRKGVTFSNGKPLTPEDVIASFNHHRAKDSTSGAKAILSEVVDIRKDGEAVVFELKSGNADFPFLTAEYQFVIMPANTDGTLNWKSGIGTGGYTLESHEPGVRIKLKRRSDYWKADHAWFDEVELLTINDATARQNALLTDQVDVINSVEIKTLPLLQRKAGITIEEVTGTAHYLWPMWCDSEPFKDVNVRLALKYAVNREELLQKILRGHGHLGNDSPIAPANRFYAADLPQRAYDPDKAKFHLKKAGHDTLKVELSAANAAFAGALDAATLFQASAAKCGIDINVKREPDDGYWSNVWLKKPFVTGYWNGRPTEDSMFSLVYAKGADWNETHWSNDRFNQLLLEARSSLDENKRRDMYHEMQQLVSDDGGAIIPMFSNYIDARNDKVAHGKLASNRFFDGWKLIDRWWSAA</sequence>
<proteinExistence type="inferred from homology"/>
<evidence type="ECO:0000256" key="5">
    <source>
        <dbReference type="SAM" id="MobiDB-lite"/>
    </source>
</evidence>
<dbReference type="PANTHER" id="PTHR30290:SF10">
    <property type="entry name" value="PERIPLASMIC OLIGOPEPTIDE-BINDING PROTEIN-RELATED"/>
    <property type="match status" value="1"/>
</dbReference>
<dbReference type="STRING" id="1211777.BN77_3767"/>
<dbReference type="HOGENOM" id="CLU_017028_7_4_5"/>
<dbReference type="GO" id="GO:0030288">
    <property type="term" value="C:outer membrane-bounded periplasmic space"/>
    <property type="evidence" value="ECO:0007669"/>
    <property type="project" value="UniProtKB-ARBA"/>
</dbReference>
<keyword evidence="9" id="KW-1185">Reference proteome</keyword>
<keyword evidence="4 6" id="KW-0732">Signal</keyword>
<name>K0PSD1_9HYPH</name>
<evidence type="ECO:0000256" key="6">
    <source>
        <dbReference type="SAM" id="SignalP"/>
    </source>
</evidence>
<comment type="subcellular location">
    <subcellularLocation>
        <location evidence="1">Periplasm</location>
    </subcellularLocation>
</comment>
<gene>
    <name evidence="8" type="ORF">BN77_3767</name>
</gene>
<dbReference type="Proteomes" id="UP000009319">
    <property type="component" value="Unassembled WGS sequence"/>
</dbReference>
<protein>
    <submittedName>
        <fullName evidence="8">ABC transporter, substrate binding protein (Oligopeptide)</fullName>
    </submittedName>
</protein>
<dbReference type="GO" id="GO:0043190">
    <property type="term" value="C:ATP-binding cassette (ABC) transporter complex"/>
    <property type="evidence" value="ECO:0007669"/>
    <property type="project" value="InterPro"/>
</dbReference>
<dbReference type="CDD" id="cd08503">
    <property type="entry name" value="PBP2_NikA_DppA_OppA_like_17"/>
    <property type="match status" value="1"/>
</dbReference>
<comment type="caution">
    <text evidence="8">The sequence shown here is derived from an EMBL/GenBank/DDBJ whole genome shotgun (WGS) entry which is preliminary data.</text>
</comment>
<accession>K0PSD1</accession>
<organism evidence="8 9">
    <name type="scientific">Rhizobium mesoamericanum STM3625</name>
    <dbReference type="NCBI Taxonomy" id="1211777"/>
    <lineage>
        <taxon>Bacteria</taxon>
        <taxon>Pseudomonadati</taxon>
        <taxon>Pseudomonadota</taxon>
        <taxon>Alphaproteobacteria</taxon>
        <taxon>Hyphomicrobiales</taxon>
        <taxon>Rhizobiaceae</taxon>
        <taxon>Rhizobium/Agrobacterium group</taxon>
        <taxon>Rhizobium</taxon>
    </lineage>
</organism>
<feature type="region of interest" description="Disordered" evidence="5">
    <location>
        <begin position="23"/>
        <end position="53"/>
    </location>
</feature>
<dbReference type="InterPro" id="IPR030678">
    <property type="entry name" value="Peptide/Ni-bd"/>
</dbReference>
<evidence type="ECO:0000256" key="3">
    <source>
        <dbReference type="ARBA" id="ARBA00022448"/>
    </source>
</evidence>
<dbReference type="Pfam" id="PF00496">
    <property type="entry name" value="SBP_bac_5"/>
    <property type="match status" value="1"/>
</dbReference>
<dbReference type="Gene3D" id="3.40.190.10">
    <property type="entry name" value="Periplasmic binding protein-like II"/>
    <property type="match status" value="1"/>
</dbReference>
<feature type="domain" description="Solute-binding protein family 5" evidence="7">
    <location>
        <begin position="83"/>
        <end position="434"/>
    </location>
</feature>
<reference evidence="8 9" key="1">
    <citation type="journal article" date="2013" name="Genome Announc.">
        <title>Draft Genome Sequence of Rhizobium mesoamericanum STM3625, a Nitrogen-Fixing Symbiont of Mimosa pudica Isolated in French Guiana (South America).</title>
        <authorList>
            <person name="Moulin L."/>
            <person name="Mornico D."/>
            <person name="Melkonian R."/>
            <person name="Klonowska A."/>
        </authorList>
    </citation>
    <scope>NUCLEOTIDE SEQUENCE [LARGE SCALE GENOMIC DNA]</scope>
    <source>
        <strain evidence="8 9">STM3625</strain>
    </source>
</reference>
<feature type="chain" id="PRO_5003835673" evidence="6">
    <location>
        <begin position="31"/>
        <end position="517"/>
    </location>
</feature>
<dbReference type="eggNOG" id="COG0747">
    <property type="taxonomic scope" value="Bacteria"/>
</dbReference>